<reference evidence="2" key="2">
    <citation type="journal article" date="2015" name="Data Brief">
        <title>Shoot transcriptome of the giant reed, Arundo donax.</title>
        <authorList>
            <person name="Barrero R.A."/>
            <person name="Guerrero F.D."/>
            <person name="Moolhuijzen P."/>
            <person name="Goolsby J.A."/>
            <person name="Tidwell J."/>
            <person name="Bellgard S.E."/>
            <person name="Bellgard M.I."/>
        </authorList>
    </citation>
    <scope>NUCLEOTIDE SEQUENCE</scope>
    <source>
        <tissue evidence="2">Shoot tissue taken approximately 20 cm above the soil surface</tissue>
    </source>
</reference>
<feature type="compositionally biased region" description="Low complexity" evidence="1">
    <location>
        <begin position="17"/>
        <end position="30"/>
    </location>
</feature>
<accession>A0A0A9BIJ2</accession>
<evidence type="ECO:0000256" key="1">
    <source>
        <dbReference type="SAM" id="MobiDB-lite"/>
    </source>
</evidence>
<dbReference type="AlphaFoldDB" id="A0A0A9BIJ2"/>
<feature type="region of interest" description="Disordered" evidence="1">
    <location>
        <begin position="1"/>
        <end position="61"/>
    </location>
</feature>
<sequence length="94" mass="9702">MAPAVGELSGAARRRASSAAPILSPLAHSPAPSPRARPRSLRAASGSGHAASARPFSASAVHRSNSRSALSFLMHALLRVPTRASRSKWPSAAR</sequence>
<feature type="compositionally biased region" description="Low complexity" evidence="1">
    <location>
        <begin position="41"/>
        <end position="54"/>
    </location>
</feature>
<dbReference type="EMBL" id="GBRH01234729">
    <property type="protein sequence ID" value="JAD63166.1"/>
    <property type="molecule type" value="Transcribed_RNA"/>
</dbReference>
<proteinExistence type="predicted"/>
<organism evidence="2">
    <name type="scientific">Arundo donax</name>
    <name type="common">Giant reed</name>
    <name type="synonym">Donax arundinaceus</name>
    <dbReference type="NCBI Taxonomy" id="35708"/>
    <lineage>
        <taxon>Eukaryota</taxon>
        <taxon>Viridiplantae</taxon>
        <taxon>Streptophyta</taxon>
        <taxon>Embryophyta</taxon>
        <taxon>Tracheophyta</taxon>
        <taxon>Spermatophyta</taxon>
        <taxon>Magnoliopsida</taxon>
        <taxon>Liliopsida</taxon>
        <taxon>Poales</taxon>
        <taxon>Poaceae</taxon>
        <taxon>PACMAD clade</taxon>
        <taxon>Arundinoideae</taxon>
        <taxon>Arundineae</taxon>
        <taxon>Arundo</taxon>
    </lineage>
</organism>
<evidence type="ECO:0000313" key="2">
    <source>
        <dbReference type="EMBL" id="JAD63166.1"/>
    </source>
</evidence>
<reference evidence="2" key="1">
    <citation type="submission" date="2014-09" db="EMBL/GenBank/DDBJ databases">
        <authorList>
            <person name="Magalhaes I.L.F."/>
            <person name="Oliveira U."/>
            <person name="Santos F.R."/>
            <person name="Vidigal T.H.D.A."/>
            <person name="Brescovit A.D."/>
            <person name="Santos A.J."/>
        </authorList>
    </citation>
    <scope>NUCLEOTIDE SEQUENCE</scope>
    <source>
        <tissue evidence="2">Shoot tissue taken approximately 20 cm above the soil surface</tissue>
    </source>
</reference>
<name>A0A0A9BIJ2_ARUDO</name>
<protein>
    <submittedName>
        <fullName evidence="2">Uncharacterized protein</fullName>
    </submittedName>
</protein>